<dbReference type="AlphaFoldDB" id="A0A7G1NVG1"/>
<dbReference type="Proteomes" id="UP000516444">
    <property type="component" value="Chromosome"/>
</dbReference>
<reference evidence="1 2" key="1">
    <citation type="journal article" date="2014" name="Int. J. Syst. Evol. Microbiol.">
        <title>Complete genome sequence of Corynebacterium casei LMG S-19264T (=DSM 44701T), isolated from a smear-ripened cheese.</title>
        <authorList>
            <consortium name="US DOE Joint Genome Institute (JGI-PGF)"/>
            <person name="Walter F."/>
            <person name="Albersmeier A."/>
            <person name="Kalinowski J."/>
            <person name="Ruckert C."/>
        </authorList>
    </citation>
    <scope>NUCLEOTIDE SEQUENCE [LARGE SCALE GENOMIC DNA]</scope>
    <source>
        <strain evidence="1 2">JCM 4677</strain>
    </source>
</reference>
<gene>
    <name evidence="1" type="ORF">GCM10017557_14510</name>
</gene>
<accession>A0A7G1NVG1</accession>
<keyword evidence="2" id="KW-1185">Reference proteome</keyword>
<organism evidence="1 2">
    <name type="scientific">Streptomyces aurantiacus</name>
    <dbReference type="NCBI Taxonomy" id="47760"/>
    <lineage>
        <taxon>Bacteria</taxon>
        <taxon>Bacillati</taxon>
        <taxon>Actinomycetota</taxon>
        <taxon>Actinomycetes</taxon>
        <taxon>Kitasatosporales</taxon>
        <taxon>Streptomycetaceae</taxon>
        <taxon>Streptomyces</taxon>
        <taxon>Streptomyces aurantiacus group</taxon>
    </lineage>
</organism>
<evidence type="ECO:0000313" key="2">
    <source>
        <dbReference type="Proteomes" id="UP000516444"/>
    </source>
</evidence>
<dbReference type="KEGG" id="sgm:GCM10017557_14510"/>
<protein>
    <submittedName>
        <fullName evidence="1">Uncharacterized protein</fullName>
    </submittedName>
</protein>
<evidence type="ECO:0000313" key="1">
    <source>
        <dbReference type="EMBL" id="BCL26592.1"/>
    </source>
</evidence>
<name>A0A7G1NVG1_9ACTN</name>
<sequence>MELLPSLRDPPQGRLAAATTLARRLCARDLTAQVLLTGSEPVSIALGKDLGTRAGKDSQAWQLQEGVTFAQVLCAAQVIPMALERAVNAA</sequence>
<proteinExistence type="predicted"/>
<dbReference type="EMBL" id="AP023440">
    <property type="protein sequence ID" value="BCL26592.1"/>
    <property type="molecule type" value="Genomic_DNA"/>
</dbReference>